<dbReference type="EMBL" id="VYZN01000034">
    <property type="protein sequence ID" value="KAE9533581.1"/>
    <property type="molecule type" value="Genomic_DNA"/>
</dbReference>
<name>A0A6G0TJA1_APHGL</name>
<accession>A0A6G0TJA1</accession>
<dbReference type="OrthoDB" id="10033659at2759"/>
<comment type="caution">
    <text evidence="1">The sequence shown here is derived from an EMBL/GenBank/DDBJ whole genome shotgun (WGS) entry which is preliminary data.</text>
</comment>
<reference evidence="1 2" key="1">
    <citation type="submission" date="2019-08" db="EMBL/GenBank/DDBJ databases">
        <title>The genome of the soybean aphid Biotype 1, its phylome, world population structure and adaptation to the North American continent.</title>
        <authorList>
            <person name="Giordano R."/>
            <person name="Donthu R.K."/>
            <person name="Hernandez A.G."/>
            <person name="Wright C.L."/>
            <person name="Zimin A.V."/>
        </authorList>
    </citation>
    <scope>NUCLEOTIDE SEQUENCE [LARGE SCALE GENOMIC DNA]</scope>
    <source>
        <tissue evidence="1">Whole aphids</tissue>
    </source>
</reference>
<dbReference type="InterPro" id="IPR036691">
    <property type="entry name" value="Endo/exonu/phosph_ase_sf"/>
</dbReference>
<evidence type="ECO:0000313" key="1">
    <source>
        <dbReference type="EMBL" id="KAE9533581.1"/>
    </source>
</evidence>
<sequence length="216" mass="24653">MNQAGKIHNATKEMDRKNISILGISEMKWPDSAPIANKEENEVEEFCINEVMNKLKRQDLTIGIGDFNANLGAGKTSVSVGPFGLGERNSRGDRLEIFVETNTMTEMNTWFILHPRKINAWKSLMNKPGNIVRNEVDFILVSQRFKNSCIAVRTYRRADSIGSRSIKSSIRDKSIISEVRQTEEKRLSFIKETMMTSMCIRKSGKSLDDFERKTIK</sequence>
<organism evidence="1 2">
    <name type="scientific">Aphis glycines</name>
    <name type="common">Soybean aphid</name>
    <dbReference type="NCBI Taxonomy" id="307491"/>
    <lineage>
        <taxon>Eukaryota</taxon>
        <taxon>Metazoa</taxon>
        <taxon>Ecdysozoa</taxon>
        <taxon>Arthropoda</taxon>
        <taxon>Hexapoda</taxon>
        <taxon>Insecta</taxon>
        <taxon>Pterygota</taxon>
        <taxon>Neoptera</taxon>
        <taxon>Paraneoptera</taxon>
        <taxon>Hemiptera</taxon>
        <taxon>Sternorrhyncha</taxon>
        <taxon>Aphidomorpha</taxon>
        <taxon>Aphidoidea</taxon>
        <taxon>Aphididae</taxon>
        <taxon>Aphidini</taxon>
        <taxon>Aphis</taxon>
        <taxon>Aphis</taxon>
    </lineage>
</organism>
<dbReference type="Proteomes" id="UP000475862">
    <property type="component" value="Unassembled WGS sequence"/>
</dbReference>
<protein>
    <recommendedName>
        <fullName evidence="3">Endonuclease/exonuclease/phosphatase domain-containing protein</fullName>
    </recommendedName>
</protein>
<dbReference type="AlphaFoldDB" id="A0A6G0TJA1"/>
<proteinExistence type="predicted"/>
<gene>
    <name evidence="1" type="ORF">AGLY_009219</name>
</gene>
<keyword evidence="2" id="KW-1185">Reference proteome</keyword>
<evidence type="ECO:0000313" key="2">
    <source>
        <dbReference type="Proteomes" id="UP000475862"/>
    </source>
</evidence>
<dbReference type="Gene3D" id="3.60.10.10">
    <property type="entry name" value="Endonuclease/exonuclease/phosphatase"/>
    <property type="match status" value="1"/>
</dbReference>
<evidence type="ECO:0008006" key="3">
    <source>
        <dbReference type="Google" id="ProtNLM"/>
    </source>
</evidence>